<protein>
    <submittedName>
        <fullName evidence="1">Uncharacterized protein</fullName>
    </submittedName>
</protein>
<reference evidence="1 2" key="1">
    <citation type="submission" date="2024-01" db="EMBL/GenBank/DDBJ databases">
        <title>Novel species of the genus Luteimonas isolated from rivers.</title>
        <authorList>
            <person name="Lu H."/>
        </authorList>
    </citation>
    <scope>NUCLEOTIDE SEQUENCE [LARGE SCALE GENOMIC DNA]</scope>
    <source>
        <strain evidence="1 2">FXH3W</strain>
    </source>
</reference>
<proteinExistence type="predicted"/>
<dbReference type="RefSeq" id="WP_331703974.1">
    <property type="nucleotide sequence ID" value="NZ_JAZHBO010000002.1"/>
</dbReference>
<evidence type="ECO:0000313" key="1">
    <source>
        <dbReference type="EMBL" id="MEF2156057.1"/>
    </source>
</evidence>
<evidence type="ECO:0000313" key="2">
    <source>
        <dbReference type="Proteomes" id="UP001356170"/>
    </source>
</evidence>
<comment type="caution">
    <text evidence="1">The sequence shown here is derived from an EMBL/GenBank/DDBJ whole genome shotgun (WGS) entry which is preliminary data.</text>
</comment>
<dbReference type="EMBL" id="JAZHBO010000002">
    <property type="protein sequence ID" value="MEF2156057.1"/>
    <property type="molecule type" value="Genomic_DNA"/>
</dbReference>
<gene>
    <name evidence="1" type="ORF">V3390_07415</name>
</gene>
<keyword evidence="2" id="KW-1185">Reference proteome</keyword>
<accession>A0ABU7UZU7</accession>
<dbReference type="Proteomes" id="UP001356170">
    <property type="component" value="Unassembled WGS sequence"/>
</dbReference>
<organism evidence="1 2">
    <name type="scientific">Aquilutibacter rugosus</name>
    <dbReference type="NCBI Taxonomy" id="3115820"/>
    <lineage>
        <taxon>Bacteria</taxon>
        <taxon>Pseudomonadati</taxon>
        <taxon>Pseudomonadota</taxon>
        <taxon>Gammaproteobacteria</taxon>
        <taxon>Lysobacterales</taxon>
        <taxon>Lysobacteraceae</taxon>
        <taxon>Aquilutibacter</taxon>
    </lineage>
</organism>
<name>A0ABU7UZU7_9GAMM</name>
<sequence length="305" mass="34782">MWTVLLPPTDVMHGEFSPRMQQRQRRGQRRPFYGWLRTADHPHPLPEANWPVIAGGLLRDEGIHAQPGDRWLRLDPSSATVDINGIRLLAFGEMMRLSADEHLGLRAALQDLVRDAGFELHWSQPERAYLLAGSEAPASVEMIPTAEILGEDLLEYLPGDGRSQDSRRWRLYLTDWQMQLHEHPVNQRRRRNGLPAVNLLWPWEQQQTSLNAVLHEPLPLMSPDADWRAVWTWAGGQAGERPTAAELVAGGVQPGLVDLRDLRRAASLERDWLVPLLEAGSGRLRLVSAEQSIRLGRFDRFKVWR</sequence>